<dbReference type="RefSeq" id="WP_009779383.1">
    <property type="nucleotide sequence ID" value="NZ_CH672395.1"/>
</dbReference>
<dbReference type="Proteomes" id="UP000001601">
    <property type="component" value="Unassembled WGS sequence"/>
</dbReference>
<comment type="caution">
    <text evidence="1">The sequence shown here is derived from an EMBL/GenBank/DDBJ whole genome shotgun (WGS) entry which is preliminary data.</text>
</comment>
<proteinExistence type="predicted"/>
<keyword evidence="2" id="KW-1185">Reference proteome</keyword>
<dbReference type="eggNOG" id="COG1572">
    <property type="taxonomic scope" value="Bacteria"/>
</dbReference>
<dbReference type="AlphaFoldDB" id="A3XJB4"/>
<protein>
    <recommendedName>
        <fullName evidence="3">Ig-like domain-containing protein</fullName>
    </recommendedName>
</protein>
<dbReference type="HOGENOM" id="CLU_552972_0_0_10"/>
<evidence type="ECO:0000313" key="1">
    <source>
        <dbReference type="EMBL" id="EAQ50357.1"/>
    </source>
</evidence>
<evidence type="ECO:0000313" key="2">
    <source>
        <dbReference type="Proteomes" id="UP000001601"/>
    </source>
</evidence>
<organism evidence="1 2">
    <name type="scientific">Leeuwenhoekiella blandensis (strain CECT 7118 / CCUG 51940 / KCTC 22103 / MED217)</name>
    <name type="common">Flavobacterium sp. (strain MED217)</name>
    <dbReference type="NCBI Taxonomy" id="398720"/>
    <lineage>
        <taxon>Bacteria</taxon>
        <taxon>Pseudomonadati</taxon>
        <taxon>Bacteroidota</taxon>
        <taxon>Flavobacteriia</taxon>
        <taxon>Flavobacteriales</taxon>
        <taxon>Flavobacteriaceae</taxon>
        <taxon>Leeuwenhoekiella</taxon>
    </lineage>
</organism>
<accession>A3XJB4</accession>
<dbReference type="Pfam" id="PF13585">
    <property type="entry name" value="CHU_C"/>
    <property type="match status" value="1"/>
</dbReference>
<gene>
    <name evidence="1" type="ORF">MED217_04977</name>
</gene>
<dbReference type="STRING" id="398720.MED217_04977"/>
<name>A3XJB4_LEEBM</name>
<sequence>MSDGSIVLADFDTCSVQDVVTQNNYLLGDIAEGDTPTSLYGVDYSNIYTIDLIAQEMRPLGALSFIGTSGAYLNSLVRESEGTLLAVSGDSTGSLYRIDVQNLTATLLGATGYASAGDLTFYEGELFLSATGGGLVRVDIENPSSSELIGSMNAGGFADIFGVVTVIQGDPCAGDVNYEMIATGGRDTRVVDVTTGATSALCSNLFSGRSIFGAAEVTVATLCQLNLELNAVSPVCSGETLTVESTVDPNEAIGTFTYEWYEVGSSQVLSTQPNFTATFDRTTVLECVVTDADRVAPYQTARAEITVEVTPSPVIDAIEDVVAVDTFTLPNITGIAIPDNMVFTTEALGEGTVYRPGEQITIADFSSFPVRLYMYAENELGCSAQESFELMIYSAEDVTDLGKFLIDAPAFFTPNGDGYHDLWSVDFQENVLLYEVSIYDRFGKLLKRLNPNNLNWDGKYNGVDMPSNEYWFSIYYRYQERQLEYRGHFTLKR</sequence>
<dbReference type="NCBIfam" id="TIGR04131">
    <property type="entry name" value="Bac_Flav_CTERM"/>
    <property type="match status" value="1"/>
</dbReference>
<dbReference type="InterPro" id="IPR026341">
    <property type="entry name" value="T9SS_type_B"/>
</dbReference>
<dbReference type="SUPFAM" id="SSF63825">
    <property type="entry name" value="YWTD domain"/>
    <property type="match status" value="1"/>
</dbReference>
<reference evidence="1 2" key="1">
    <citation type="journal article" date="2007" name="Nature">
        <title>Light stimulates growth of proteorhodopsin-containing marine Flavobacteria.</title>
        <authorList>
            <person name="Gomez-Consarnau L."/>
            <person name="Gonzalez J.M."/>
            <person name="Coll-Llado M."/>
            <person name="Gourdon P."/>
            <person name="Pascher T."/>
            <person name="Neutze R."/>
            <person name="Pedros-Alio C."/>
            <person name="Pinhassi J."/>
        </authorList>
    </citation>
    <scope>NUCLEOTIDE SEQUENCE [LARGE SCALE GENOMIC DNA]</scope>
    <source>
        <strain evidence="1 2">MED217</strain>
    </source>
</reference>
<evidence type="ECO:0008006" key="3">
    <source>
        <dbReference type="Google" id="ProtNLM"/>
    </source>
</evidence>
<dbReference type="EMBL" id="AANC01000002">
    <property type="protein sequence ID" value="EAQ50357.1"/>
    <property type="molecule type" value="Genomic_DNA"/>
</dbReference>